<sequence length="268" mass="29607">MYKLIAIDMDGTLLKEDKTISDMTKKAIRSAKKRGVKVVIASGRPVQGLTRYLEELELIAENEYVLSFNGALIQNTKTKEVIGKTVLKGSDLRYLYNLSKELGLNIHAFTDNGCITPKMSKYTEVEATINGIEVGIVDFNEVSVDEDIAKVMMVDEPEILEAAIEKLPKEVYEKYTVVRSAPYFLEFLNKESNKGEGVRALAEHLGIKQEEVICVGDAGNDLHMIEFAGLGVAMGNAFDEVKQVANYVTSTNEEDGVAEVIEKFILAG</sequence>
<dbReference type="Gene3D" id="3.40.50.1000">
    <property type="entry name" value="HAD superfamily/HAD-like"/>
    <property type="match status" value="1"/>
</dbReference>
<dbReference type="OrthoDB" id="9781413at2"/>
<dbReference type="SFLD" id="SFLDG01140">
    <property type="entry name" value="C2.B:_Phosphomannomutase_and_P"/>
    <property type="match status" value="1"/>
</dbReference>
<dbReference type="NCBIfam" id="NF007806">
    <property type="entry name" value="PRK10513.1"/>
    <property type="match status" value="1"/>
</dbReference>
<dbReference type="NCBIfam" id="TIGR00099">
    <property type="entry name" value="Cof-subfamily"/>
    <property type="match status" value="1"/>
</dbReference>
<dbReference type="GO" id="GO:0016791">
    <property type="term" value="F:phosphatase activity"/>
    <property type="evidence" value="ECO:0007669"/>
    <property type="project" value="TreeGrafter"/>
</dbReference>
<dbReference type="NCBIfam" id="TIGR01484">
    <property type="entry name" value="HAD-SF-IIB"/>
    <property type="match status" value="1"/>
</dbReference>
<reference evidence="1 2" key="1">
    <citation type="submission" date="2018-01" db="EMBL/GenBank/DDBJ databases">
        <title>Genome Sequencing and Assembly of Anaerobacter polyendosporus strain CT4.</title>
        <authorList>
            <person name="Tachaapaikoon C."/>
            <person name="Sutheeworapong S."/>
            <person name="Jenjaroenpun P."/>
            <person name="Wongsurawat T."/>
            <person name="Nookeaw I."/>
            <person name="Cheawchanlertfa P."/>
            <person name="Kosugi A."/>
            <person name="Cheevadhanarak S."/>
            <person name="Ratanakhanokchai K."/>
        </authorList>
    </citation>
    <scope>NUCLEOTIDE SEQUENCE [LARGE SCALE GENOMIC DNA]</scope>
    <source>
        <strain evidence="1 2">CT4</strain>
    </source>
</reference>
<evidence type="ECO:0000313" key="2">
    <source>
        <dbReference type="Proteomes" id="UP000286268"/>
    </source>
</evidence>
<dbReference type="SFLD" id="SFLDG01144">
    <property type="entry name" value="C2.B.4:_PGP_Like"/>
    <property type="match status" value="1"/>
</dbReference>
<dbReference type="KEGG" id="cmah:C1I91_25890"/>
<name>A0A410E0H1_9CLOT</name>
<dbReference type="PANTHER" id="PTHR10000">
    <property type="entry name" value="PHOSPHOSERINE PHOSPHATASE"/>
    <property type="match status" value="1"/>
</dbReference>
<dbReference type="InterPro" id="IPR000150">
    <property type="entry name" value="Cof"/>
</dbReference>
<dbReference type="SFLD" id="SFLDS00003">
    <property type="entry name" value="Haloacid_Dehalogenase"/>
    <property type="match status" value="1"/>
</dbReference>
<dbReference type="Proteomes" id="UP000286268">
    <property type="component" value="Chromosome"/>
</dbReference>
<dbReference type="InterPro" id="IPR006379">
    <property type="entry name" value="HAD-SF_hydro_IIB"/>
</dbReference>
<gene>
    <name evidence="1" type="ORF">C1I91_25890</name>
</gene>
<dbReference type="EMBL" id="CP025746">
    <property type="protein sequence ID" value="QAA34793.1"/>
    <property type="molecule type" value="Genomic_DNA"/>
</dbReference>
<dbReference type="RefSeq" id="WP_128215505.1">
    <property type="nucleotide sequence ID" value="NZ_CP025746.1"/>
</dbReference>
<dbReference type="Pfam" id="PF08282">
    <property type="entry name" value="Hydrolase_3"/>
    <property type="match status" value="1"/>
</dbReference>
<accession>A0A410E0H1</accession>
<proteinExistence type="predicted"/>
<dbReference type="PROSITE" id="PS01229">
    <property type="entry name" value="COF_2"/>
    <property type="match status" value="1"/>
</dbReference>
<dbReference type="CDD" id="cd07516">
    <property type="entry name" value="HAD_Pase"/>
    <property type="match status" value="1"/>
</dbReference>
<dbReference type="GO" id="GO:0000287">
    <property type="term" value="F:magnesium ion binding"/>
    <property type="evidence" value="ECO:0007669"/>
    <property type="project" value="TreeGrafter"/>
</dbReference>
<dbReference type="InterPro" id="IPR036412">
    <property type="entry name" value="HAD-like_sf"/>
</dbReference>
<dbReference type="PANTHER" id="PTHR10000:SF8">
    <property type="entry name" value="HAD SUPERFAMILY HYDROLASE-LIKE, TYPE 3"/>
    <property type="match status" value="1"/>
</dbReference>
<dbReference type="Gene3D" id="3.30.1240.10">
    <property type="match status" value="1"/>
</dbReference>
<dbReference type="SUPFAM" id="SSF56784">
    <property type="entry name" value="HAD-like"/>
    <property type="match status" value="1"/>
</dbReference>
<dbReference type="AlphaFoldDB" id="A0A410E0H1"/>
<organism evidence="1 2">
    <name type="scientific">Clostridium manihotivorum</name>
    <dbReference type="NCBI Taxonomy" id="2320868"/>
    <lineage>
        <taxon>Bacteria</taxon>
        <taxon>Bacillati</taxon>
        <taxon>Bacillota</taxon>
        <taxon>Clostridia</taxon>
        <taxon>Eubacteriales</taxon>
        <taxon>Clostridiaceae</taxon>
        <taxon>Clostridium</taxon>
    </lineage>
</organism>
<protein>
    <submittedName>
        <fullName evidence="1">Sugar-phosphatase</fullName>
    </submittedName>
</protein>
<dbReference type="GO" id="GO:0005829">
    <property type="term" value="C:cytosol"/>
    <property type="evidence" value="ECO:0007669"/>
    <property type="project" value="TreeGrafter"/>
</dbReference>
<dbReference type="InterPro" id="IPR023214">
    <property type="entry name" value="HAD_sf"/>
</dbReference>
<evidence type="ECO:0000313" key="1">
    <source>
        <dbReference type="EMBL" id="QAA34793.1"/>
    </source>
</evidence>
<keyword evidence="2" id="KW-1185">Reference proteome</keyword>